<protein>
    <recommendedName>
        <fullName evidence="5">Pentacotripeptide-repeat region of PRORP domain-containing protein</fullName>
    </recommendedName>
</protein>
<feature type="repeat" description="PPR" evidence="2">
    <location>
        <begin position="106"/>
        <end position="140"/>
    </location>
</feature>
<dbReference type="AlphaFoldDB" id="W1NVS4"/>
<dbReference type="Proteomes" id="UP000017836">
    <property type="component" value="Unassembled WGS sequence"/>
</dbReference>
<dbReference type="InterPro" id="IPR002885">
    <property type="entry name" value="PPR_rpt"/>
</dbReference>
<dbReference type="Gene3D" id="1.25.40.10">
    <property type="entry name" value="Tetratricopeptide repeat domain"/>
    <property type="match status" value="2"/>
</dbReference>
<dbReference type="InterPro" id="IPR046960">
    <property type="entry name" value="PPR_At4g14850-like_plant"/>
</dbReference>
<dbReference type="InterPro" id="IPR011990">
    <property type="entry name" value="TPR-like_helical_dom_sf"/>
</dbReference>
<dbReference type="EMBL" id="KI394994">
    <property type="protein sequence ID" value="ERM99697.1"/>
    <property type="molecule type" value="Genomic_DNA"/>
</dbReference>
<reference evidence="4" key="1">
    <citation type="journal article" date="2013" name="Science">
        <title>The Amborella genome and the evolution of flowering plants.</title>
        <authorList>
            <consortium name="Amborella Genome Project"/>
        </authorList>
    </citation>
    <scope>NUCLEOTIDE SEQUENCE [LARGE SCALE GENOMIC DNA]</scope>
</reference>
<evidence type="ECO:0000256" key="1">
    <source>
        <dbReference type="ARBA" id="ARBA00022737"/>
    </source>
</evidence>
<organism evidence="3 4">
    <name type="scientific">Amborella trichopoda</name>
    <dbReference type="NCBI Taxonomy" id="13333"/>
    <lineage>
        <taxon>Eukaryota</taxon>
        <taxon>Viridiplantae</taxon>
        <taxon>Streptophyta</taxon>
        <taxon>Embryophyta</taxon>
        <taxon>Tracheophyta</taxon>
        <taxon>Spermatophyta</taxon>
        <taxon>Magnoliopsida</taxon>
        <taxon>Amborellales</taxon>
        <taxon>Amborellaceae</taxon>
        <taxon>Amborella</taxon>
    </lineage>
</organism>
<evidence type="ECO:0000313" key="4">
    <source>
        <dbReference type="Proteomes" id="UP000017836"/>
    </source>
</evidence>
<dbReference type="NCBIfam" id="TIGR00756">
    <property type="entry name" value="PPR"/>
    <property type="match status" value="2"/>
</dbReference>
<keyword evidence="1" id="KW-0677">Repeat</keyword>
<dbReference type="PANTHER" id="PTHR47926:SF367">
    <property type="entry name" value="DYW DOMAIN-CONTAINING PROTEIN"/>
    <property type="match status" value="1"/>
</dbReference>
<dbReference type="eggNOG" id="KOG4197">
    <property type="taxonomic scope" value="Eukaryota"/>
</dbReference>
<keyword evidence="4" id="KW-1185">Reference proteome</keyword>
<dbReference type="Gramene" id="ERM99697">
    <property type="protein sequence ID" value="ERM99697"/>
    <property type="gene ID" value="AMTR_s00099p00072730"/>
</dbReference>
<dbReference type="PANTHER" id="PTHR47926">
    <property type="entry name" value="PENTATRICOPEPTIDE REPEAT-CONTAINING PROTEIN"/>
    <property type="match status" value="1"/>
</dbReference>
<feature type="repeat" description="PPR" evidence="2">
    <location>
        <begin position="208"/>
        <end position="242"/>
    </location>
</feature>
<dbReference type="GO" id="GO:0009451">
    <property type="term" value="P:RNA modification"/>
    <property type="evidence" value="ECO:0000318"/>
    <property type="project" value="GO_Central"/>
</dbReference>
<proteinExistence type="predicted"/>
<sequence>MLRRLVVPNRFTFPLLLRSCGRLSNLSPIRQLHGHVLILGLSSDSYVANSLLHLYATRNEIENAQLVFNRDPNPDTVSYNTILFAYANFGMLVEACNFFDTIPTKDSITWSTMLTGYVKHEYFTQALNLFRDMARQSRALITEGMLVSVLTISAKLEALEFTHLAHEYINRQGFPLTPSLGTALLQAYATCGCVGPASEVFGAMQTRDPPAWNAMICACARHGLGACVLSLFKQFILHGLEPEGATLVGVLHACAHSGLVRLGMHYFRAMTVDYHLEPEMEHYGCIVDLLARAGLLEEAKMVIYKMPFEPDTAIWGSLLSACGTHGWTELGIKLGNFLIEIEPEHDGHYVMLAGLYAQCGRWEEASHVRRFMDECGTKKKTGVSLVHTNIKSLLL</sequence>
<accession>W1NVS4</accession>
<name>W1NVS4_AMBTC</name>
<dbReference type="PROSITE" id="PS51375">
    <property type="entry name" value="PPR"/>
    <property type="match status" value="2"/>
</dbReference>
<evidence type="ECO:0008006" key="5">
    <source>
        <dbReference type="Google" id="ProtNLM"/>
    </source>
</evidence>
<dbReference type="GO" id="GO:0003723">
    <property type="term" value="F:RNA binding"/>
    <property type="evidence" value="ECO:0007669"/>
    <property type="project" value="InterPro"/>
</dbReference>
<dbReference type="Pfam" id="PF01535">
    <property type="entry name" value="PPR"/>
    <property type="match status" value="4"/>
</dbReference>
<dbReference type="FunFam" id="1.25.40.10:FF:000242">
    <property type="entry name" value="Pentatricopeptide repeat-containing protein"/>
    <property type="match status" value="1"/>
</dbReference>
<dbReference type="HOGENOM" id="CLU_002706_0_0_1"/>
<evidence type="ECO:0000256" key="2">
    <source>
        <dbReference type="PROSITE-ProRule" id="PRU00708"/>
    </source>
</evidence>
<dbReference type="Pfam" id="PF20431">
    <property type="entry name" value="E_motif"/>
    <property type="match status" value="1"/>
</dbReference>
<dbReference type="InterPro" id="IPR046848">
    <property type="entry name" value="E_motif"/>
</dbReference>
<gene>
    <name evidence="3" type="ORF">AMTR_s00099p00072730</name>
</gene>
<evidence type="ECO:0000313" key="3">
    <source>
        <dbReference type="EMBL" id="ERM99697.1"/>
    </source>
</evidence>